<dbReference type="Proteomes" id="UP000037237">
    <property type="component" value="Unassembled WGS sequence"/>
</dbReference>
<gene>
    <name evidence="1" type="ORF">AC477_00095</name>
</gene>
<dbReference type="EMBL" id="LFWU01000001">
    <property type="protein sequence ID" value="KON34680.1"/>
    <property type="molecule type" value="Genomic_DNA"/>
</dbReference>
<protein>
    <submittedName>
        <fullName evidence="1">Uncharacterized protein</fullName>
    </submittedName>
</protein>
<dbReference type="AlphaFoldDB" id="A0A0M0C1V9"/>
<proteinExistence type="predicted"/>
<sequence length="83" mass="9345">MPKKKKPKIEDGTIYMFISNASPQTVKDILEQFSGTESGELFILRSTEIVELTQVYVGKCPWCNKFIGTRDLCPECGKLVDLS</sequence>
<evidence type="ECO:0000313" key="1">
    <source>
        <dbReference type="EMBL" id="KON34680.1"/>
    </source>
</evidence>
<evidence type="ECO:0000313" key="2">
    <source>
        <dbReference type="Proteomes" id="UP000037237"/>
    </source>
</evidence>
<organism evidence="1 2">
    <name type="scientific">miscellaneous Crenarchaeota group-1 archaeon SG8-32-1</name>
    <dbReference type="NCBI Taxonomy" id="1685124"/>
    <lineage>
        <taxon>Archaea</taxon>
        <taxon>Candidatus Bathyarchaeota</taxon>
        <taxon>MCG-1</taxon>
    </lineage>
</organism>
<accession>A0A0M0C1V9</accession>
<name>A0A0M0C1V9_9ARCH</name>
<reference evidence="1 2" key="1">
    <citation type="submission" date="2015-06" db="EMBL/GenBank/DDBJ databases">
        <title>New insights into the roles of widespread benthic archaea in carbon and nitrogen cycling.</title>
        <authorList>
            <person name="Lazar C.S."/>
            <person name="Baker B.J."/>
            <person name="Seitz K.W."/>
            <person name="Hyde A.S."/>
            <person name="Dick G.J."/>
            <person name="Hinrichs K.-U."/>
            <person name="Teske A.P."/>
        </authorList>
    </citation>
    <scope>NUCLEOTIDE SEQUENCE [LARGE SCALE GENOMIC DNA]</scope>
    <source>
        <strain evidence="1">SG8-32-1</strain>
    </source>
</reference>
<comment type="caution">
    <text evidence="1">The sequence shown here is derived from an EMBL/GenBank/DDBJ whole genome shotgun (WGS) entry which is preliminary data.</text>
</comment>